<dbReference type="EMBL" id="BARW01000431">
    <property type="protein sequence ID" value="GAI64405.1"/>
    <property type="molecule type" value="Genomic_DNA"/>
</dbReference>
<organism evidence="2">
    <name type="scientific">marine sediment metagenome</name>
    <dbReference type="NCBI Taxonomy" id="412755"/>
    <lineage>
        <taxon>unclassified sequences</taxon>
        <taxon>metagenomes</taxon>
        <taxon>ecological metagenomes</taxon>
    </lineage>
</organism>
<comment type="caution">
    <text evidence="2">The sequence shown here is derived from an EMBL/GenBank/DDBJ whole genome shotgun (WGS) entry which is preliminary data.</text>
</comment>
<gene>
    <name evidence="2" type="ORF">S12H4_01941</name>
</gene>
<protein>
    <submittedName>
        <fullName evidence="2">Uncharacterized protein</fullName>
    </submittedName>
</protein>
<feature type="region of interest" description="Disordered" evidence="1">
    <location>
        <begin position="127"/>
        <end position="147"/>
    </location>
</feature>
<evidence type="ECO:0000256" key="1">
    <source>
        <dbReference type="SAM" id="MobiDB-lite"/>
    </source>
</evidence>
<evidence type="ECO:0000313" key="2">
    <source>
        <dbReference type="EMBL" id="GAI64405.1"/>
    </source>
</evidence>
<proteinExistence type="predicted"/>
<reference evidence="2" key="1">
    <citation type="journal article" date="2014" name="Front. Microbiol.">
        <title>High frequency of phylogenetically diverse reductive dehalogenase-homologous genes in deep subseafloor sedimentary metagenomes.</title>
        <authorList>
            <person name="Kawai M."/>
            <person name="Futagami T."/>
            <person name="Toyoda A."/>
            <person name="Takaki Y."/>
            <person name="Nishi S."/>
            <person name="Hori S."/>
            <person name="Arai W."/>
            <person name="Tsubouchi T."/>
            <person name="Morono Y."/>
            <person name="Uchiyama I."/>
            <person name="Ito T."/>
            <person name="Fujiyama A."/>
            <person name="Inagaki F."/>
            <person name="Takami H."/>
        </authorList>
    </citation>
    <scope>NUCLEOTIDE SEQUENCE</scope>
    <source>
        <strain evidence="2">Expedition CK06-06</strain>
    </source>
</reference>
<sequence length="147" mass="15851">MLENCEHPVPVDRRGSMVLGVRVDRETYDGYKTCVETDGQTVSGSIRDAIESVLERTRIETAKRQAAAEKKAAEWPWWWGLVGTLVVIGLAKYLESIDKTKSPAALAGYGHATDAISVDYLRRQATAGSGSDDRAVSDGAPDAPVAT</sequence>
<name>X1RML5_9ZZZZ</name>
<accession>X1RML5</accession>
<dbReference type="AlphaFoldDB" id="X1RML5"/>